<dbReference type="SUPFAM" id="SSF69349">
    <property type="entry name" value="Phage fibre proteins"/>
    <property type="match status" value="1"/>
</dbReference>
<dbReference type="KEGG" id="apr:Apre_0862"/>
<dbReference type="Proteomes" id="UP000002294">
    <property type="component" value="Chromosome"/>
</dbReference>
<organism evidence="1 2">
    <name type="scientific">Anaerococcus prevotii (strain ATCC 9321 / DSM 20548 / JCM 6508 / NCTC 11806 / PC1)</name>
    <name type="common">Peptostreptococcus prevotii</name>
    <name type="synonym">Peptococcus prevotii</name>
    <dbReference type="NCBI Taxonomy" id="525919"/>
    <lineage>
        <taxon>Bacteria</taxon>
        <taxon>Bacillati</taxon>
        <taxon>Bacillota</taxon>
        <taxon>Tissierellia</taxon>
        <taxon>Tissierellales</taxon>
        <taxon>Peptoniphilaceae</taxon>
        <taxon>Anaerococcus</taxon>
    </lineage>
</organism>
<dbReference type="HOGENOM" id="CLU_958586_0_0_9"/>
<reference evidence="1 2" key="1">
    <citation type="journal article" date="2009" name="Stand. Genomic Sci.">
        <title>Complete genome sequence of Anaerococcus prevotii type strain (PC1).</title>
        <authorList>
            <person name="Labutti K."/>
            <person name="Pukall R."/>
            <person name="Steenblock K."/>
            <person name="Glavina Del Rio T."/>
            <person name="Tice H."/>
            <person name="Copeland A."/>
            <person name="Cheng J.F."/>
            <person name="Lucas S."/>
            <person name="Chen F."/>
            <person name="Nolan M."/>
            <person name="Bruce D."/>
            <person name="Goodwin L."/>
            <person name="Pitluck S."/>
            <person name="Ivanova N."/>
            <person name="Mavromatis K."/>
            <person name="Ovchinnikova G."/>
            <person name="Pati A."/>
            <person name="Chen A."/>
            <person name="Palaniappan K."/>
            <person name="Land M."/>
            <person name="Hauser L."/>
            <person name="Chang Y.J."/>
            <person name="Jeffries C.D."/>
            <person name="Chain P."/>
            <person name="Saunders E."/>
            <person name="Brettin T."/>
            <person name="Detter J.C."/>
            <person name="Han C."/>
            <person name="Goker M."/>
            <person name="Bristow J."/>
            <person name="Eisen J.A."/>
            <person name="Markowitz V."/>
            <person name="Hugenholtz P."/>
            <person name="Kyrpides N.C."/>
            <person name="Klenk H.P."/>
            <person name="Lapidus A."/>
        </authorList>
    </citation>
    <scope>NUCLEOTIDE SEQUENCE [LARGE SCALE GENOMIC DNA]</scope>
    <source>
        <strain evidence="2">ATCC 9321 / DSM 20548 / JCM 6508 / NCTC 11806 / PC1</strain>
    </source>
</reference>
<evidence type="ECO:0000313" key="2">
    <source>
        <dbReference type="Proteomes" id="UP000002294"/>
    </source>
</evidence>
<proteinExistence type="predicted"/>
<dbReference type="OrthoDB" id="1975049at2"/>
<gene>
    <name evidence="1" type="ordered locus">Apre_0862</name>
</gene>
<name>C7RHC9_ANAPD</name>
<sequence length="290" mass="33906">MAIANINARFQFQKMTKAEWEEWGDILLDGELAYEADTTKMKMGDGVHRYTDLPYIDIGGKSVIVSSEKPPVDKDNIWIKPDVDKVGYELAIDEFIDVFRPNSIISDMGRWVNYNDEIKTEINEYEDDDFVLSFSTGGRLSKDQKESLGINDEFDKYLEYDEVDGLHVFGKVYPLEKVFREVKKIGLQYNIFIIAQLKEEYVEDFKMSYYEYLKSISNVIFGDKYNYLMEDLKRVAKWIQDENPKHIYDESTNESVNISINLTLLKEKVKGKRTAVYISNEDNSEWVEVK</sequence>
<accession>C7RHC9</accession>
<dbReference type="AlphaFoldDB" id="C7RHC9"/>
<keyword evidence="2" id="KW-1185">Reference proteome</keyword>
<evidence type="ECO:0000313" key="1">
    <source>
        <dbReference type="EMBL" id="ACV28890.1"/>
    </source>
</evidence>
<protein>
    <submittedName>
        <fullName evidence="1">Uncharacterized protein</fullName>
    </submittedName>
</protein>
<dbReference type="RefSeq" id="WP_015777793.1">
    <property type="nucleotide sequence ID" value="NC_013171.1"/>
</dbReference>
<dbReference type="STRING" id="525919.Apre_0862"/>
<dbReference type="EMBL" id="CP001708">
    <property type="protein sequence ID" value="ACV28890.1"/>
    <property type="molecule type" value="Genomic_DNA"/>
</dbReference>